<dbReference type="SUPFAM" id="SSF50800">
    <property type="entry name" value="PK beta-barrel domain-like"/>
    <property type="match status" value="1"/>
</dbReference>
<evidence type="ECO:0000313" key="2">
    <source>
        <dbReference type="EMBL" id="CAE7269376.1"/>
    </source>
</evidence>
<dbReference type="Pfam" id="PF03476">
    <property type="entry name" value="MOSC_N"/>
    <property type="match status" value="1"/>
</dbReference>
<dbReference type="OrthoDB" id="17255at2759"/>
<dbReference type="InterPro" id="IPR005302">
    <property type="entry name" value="MoCF_Sase_C"/>
</dbReference>
<accession>A0A812MY90</accession>
<comment type="caution">
    <text evidence="2">The sequence shown here is derived from an EMBL/GenBank/DDBJ whole genome shotgun (WGS) entry which is preliminary data.</text>
</comment>
<dbReference type="Proteomes" id="UP000649617">
    <property type="component" value="Unassembled WGS sequence"/>
</dbReference>
<organism evidence="2 3">
    <name type="scientific">Symbiodinium pilosum</name>
    <name type="common">Dinoflagellate</name>
    <dbReference type="NCBI Taxonomy" id="2952"/>
    <lineage>
        <taxon>Eukaryota</taxon>
        <taxon>Sar</taxon>
        <taxon>Alveolata</taxon>
        <taxon>Dinophyceae</taxon>
        <taxon>Suessiales</taxon>
        <taxon>Symbiodiniaceae</taxon>
        <taxon>Symbiodinium</taxon>
    </lineage>
</organism>
<feature type="domain" description="MOSC" evidence="1">
    <location>
        <begin position="176"/>
        <end position="350"/>
    </location>
</feature>
<sequence length="351" mass="38514">MALLSRFAPSSDVAVPGQLSLSKLLLLGFGSLAAGGAVLWSLSRCFRWSRPRQVRIASLYVYPIKGCKGHRLPKARLTKWGLEDDRVYMIVNEKMEFVSQRELPKMALIHPDLPTASGLKLRVAPEVGQGVEPLLVPLKLDGPEKKVRVWEDWVPAIDQGDEVSKWLSSFLRTDGLRLVRIAKTAQRITDPKYGTGETAFSDGFPVLVTSQASIDAIRRKVLREGGPAVGIERFRPNIHVEGCGAFQEDEMRSLSLPGVQLPLVKPCSRCTVPGIDPQTGTRTKQTGGAVTKTLREHRSGQLMAKSAALHQAFFSESKRADDVYFGQNALVFLDKAVGTEIAEGDLAAVTW</sequence>
<dbReference type="EMBL" id="CAJNIZ010008610">
    <property type="protein sequence ID" value="CAE7269376.1"/>
    <property type="molecule type" value="Genomic_DNA"/>
</dbReference>
<reference evidence="2" key="1">
    <citation type="submission" date="2021-02" db="EMBL/GenBank/DDBJ databases">
        <authorList>
            <person name="Dougan E. K."/>
            <person name="Rhodes N."/>
            <person name="Thang M."/>
            <person name="Chan C."/>
        </authorList>
    </citation>
    <scope>NUCLEOTIDE SEQUENCE</scope>
</reference>
<dbReference type="InterPro" id="IPR005303">
    <property type="entry name" value="MOCOS_middle"/>
</dbReference>
<gene>
    <name evidence="2" type="primary">MTARC2</name>
    <name evidence="2" type="ORF">SPIL2461_LOCUS5893</name>
</gene>
<dbReference type="PROSITE" id="PS51340">
    <property type="entry name" value="MOSC"/>
    <property type="match status" value="1"/>
</dbReference>
<proteinExistence type="predicted"/>
<dbReference type="SUPFAM" id="SSF141673">
    <property type="entry name" value="MOSC N-terminal domain-like"/>
    <property type="match status" value="1"/>
</dbReference>
<dbReference type="GO" id="GO:0030151">
    <property type="term" value="F:molybdenum ion binding"/>
    <property type="evidence" value="ECO:0007669"/>
    <property type="project" value="InterPro"/>
</dbReference>
<dbReference type="AlphaFoldDB" id="A0A812MY90"/>
<evidence type="ECO:0000259" key="1">
    <source>
        <dbReference type="PROSITE" id="PS51340"/>
    </source>
</evidence>
<name>A0A812MY90_SYMPI</name>
<dbReference type="PANTHER" id="PTHR14237">
    <property type="entry name" value="MOLYBDOPTERIN COFACTOR SULFURASE MOSC"/>
    <property type="match status" value="1"/>
</dbReference>
<dbReference type="Pfam" id="PF03473">
    <property type="entry name" value="MOSC"/>
    <property type="match status" value="1"/>
</dbReference>
<dbReference type="GO" id="GO:0030170">
    <property type="term" value="F:pyridoxal phosphate binding"/>
    <property type="evidence" value="ECO:0007669"/>
    <property type="project" value="InterPro"/>
</dbReference>
<evidence type="ECO:0000313" key="3">
    <source>
        <dbReference type="Proteomes" id="UP000649617"/>
    </source>
</evidence>
<protein>
    <submittedName>
        <fullName evidence="2">MTARC2 protein</fullName>
    </submittedName>
</protein>
<keyword evidence="3" id="KW-1185">Reference proteome</keyword>
<dbReference type="InterPro" id="IPR011037">
    <property type="entry name" value="Pyrv_Knase-like_insert_dom_sf"/>
</dbReference>
<dbReference type="GO" id="GO:0003824">
    <property type="term" value="F:catalytic activity"/>
    <property type="evidence" value="ECO:0007669"/>
    <property type="project" value="InterPro"/>
</dbReference>
<dbReference type="PANTHER" id="PTHR14237:SF19">
    <property type="entry name" value="MITOCHONDRIAL AMIDOXIME REDUCING COMPONENT 1"/>
    <property type="match status" value="1"/>
</dbReference>